<dbReference type="Pfam" id="PF00122">
    <property type="entry name" value="E1-E2_ATPase"/>
    <property type="match status" value="1"/>
</dbReference>
<gene>
    <name evidence="11" type="primary">cadA</name>
    <name evidence="11" type="ORF">KQI86_16895</name>
</gene>
<dbReference type="PANTHER" id="PTHR48085:SF5">
    <property type="entry name" value="CADMIUM_ZINC-TRANSPORTING ATPASE HMA4-RELATED"/>
    <property type="match status" value="1"/>
</dbReference>
<feature type="transmembrane region" description="Helical" evidence="9">
    <location>
        <begin position="7"/>
        <end position="23"/>
    </location>
</feature>
<dbReference type="PROSITE" id="PS00154">
    <property type="entry name" value="ATPASE_E1_E2"/>
    <property type="match status" value="1"/>
</dbReference>
<dbReference type="SFLD" id="SFLDS00003">
    <property type="entry name" value="Haloacid_Dehalogenase"/>
    <property type="match status" value="1"/>
</dbReference>
<dbReference type="Proteomes" id="UP000726170">
    <property type="component" value="Unassembled WGS sequence"/>
</dbReference>
<name>A0ABS6ELA2_9CLOT</name>
<dbReference type="CDD" id="cd07548">
    <property type="entry name" value="P-type_ATPase-Cd_Zn_Co_like"/>
    <property type="match status" value="1"/>
</dbReference>
<feature type="transmembrane region" description="Helical" evidence="9">
    <location>
        <begin position="590"/>
        <end position="608"/>
    </location>
</feature>
<reference evidence="11 12" key="1">
    <citation type="submission" date="2021-06" db="EMBL/GenBank/DDBJ databases">
        <authorList>
            <person name="Sun Q."/>
            <person name="Li D."/>
        </authorList>
    </citation>
    <scope>NUCLEOTIDE SEQUENCE [LARGE SCALE GENOMIC DNA]</scope>
    <source>
        <strain evidence="11 12">MSJ-11</strain>
    </source>
</reference>
<dbReference type="InterPro" id="IPR018303">
    <property type="entry name" value="ATPase_P-typ_P_site"/>
</dbReference>
<dbReference type="SFLD" id="SFLDG00002">
    <property type="entry name" value="C1.7:_P-type_atpase_like"/>
    <property type="match status" value="1"/>
</dbReference>
<keyword evidence="6 9" id="KW-0472">Membrane</keyword>
<evidence type="ECO:0000256" key="1">
    <source>
        <dbReference type="ARBA" id="ARBA00004141"/>
    </source>
</evidence>
<dbReference type="NCBIfam" id="TIGR01512">
    <property type="entry name" value="ATPase-IB2_Cd"/>
    <property type="match status" value="1"/>
</dbReference>
<dbReference type="InterPro" id="IPR001757">
    <property type="entry name" value="P_typ_ATPase"/>
</dbReference>
<evidence type="ECO:0000259" key="10">
    <source>
        <dbReference type="Pfam" id="PF00122"/>
    </source>
</evidence>
<evidence type="ECO:0000256" key="7">
    <source>
        <dbReference type="ARBA" id="ARBA00039103"/>
    </source>
</evidence>
<evidence type="ECO:0000256" key="5">
    <source>
        <dbReference type="ARBA" id="ARBA00022989"/>
    </source>
</evidence>
<comment type="caution">
    <text evidence="11">The sequence shown here is derived from an EMBL/GenBank/DDBJ whole genome shotgun (WGS) entry which is preliminary data.</text>
</comment>
<proteinExistence type="inferred from homology"/>
<feature type="domain" description="P-type ATPase A" evidence="10">
    <location>
        <begin position="111"/>
        <end position="210"/>
    </location>
</feature>
<keyword evidence="9" id="KW-0547">Nucleotide-binding</keyword>
<dbReference type="Pfam" id="PF00702">
    <property type="entry name" value="Hydrolase"/>
    <property type="match status" value="1"/>
</dbReference>
<evidence type="ECO:0000256" key="8">
    <source>
        <dbReference type="ARBA" id="ARBA00049338"/>
    </source>
</evidence>
<sequence length="614" mass="66041">MNNKKRITRIVLGGALFLIALFAKSEFQLALYLISYIIVGGDVVLKAIKNIFRGQVFDENFLMCIATVGAFLIGEYPEGVAVMLFYQVGEVFQSYAVDQSRKSIVSLMDIRPDYANVKRGSELVKMDPDEVKIDDIIVIKAGERIPLDGVVIDGNSMIDTSALTGESVPRELSVGSDVLSGCININGVLTVRVTKEYEESTVSKILDLVENASSKKSNSENFITKFARYYTPAVVIVAAMLAVLPPLLIEGATFNEWIYRALTFLVISCPCALVISVPLSFFGGIGAASKSGVLVKGSNYLEALAETEMVVFDKTGTLTKGVFTVQEINAKGISKDELLELTAYAENYSNHPISISLKQAYNKKIDESEITDVEEISGHGVRAVVKGKTVYAGNIKLMQRIDAPYYKGEIVGTVVHVAIDNKYAGYIVIADEVKPDAAKAIHELKAANIKQTVMLTGDSNSVGMKVAKELGLDKAYTELLPAGKVEKVEELLRQKSAKGKLAFVGDGINDAPVLARADIGIAMGGLGSDAAIEAADIVIMTDEPSKIATAMKISKRTLGIAKQNIVFALGVKAIVLIMGAAGIATMWEAVFADVGVSVIAILNAMRVLNIKKLK</sequence>
<evidence type="ECO:0000256" key="6">
    <source>
        <dbReference type="ARBA" id="ARBA00023136"/>
    </source>
</evidence>
<keyword evidence="9" id="KW-0479">Metal-binding</keyword>
<keyword evidence="5 9" id="KW-1133">Transmembrane helix</keyword>
<dbReference type="InterPro" id="IPR044492">
    <property type="entry name" value="P_typ_ATPase_HD_dom"/>
</dbReference>
<comment type="catalytic activity">
    <reaction evidence="8">
        <text>Cd(2+)(in) + ATP + H2O = Cd(2+)(out) + ADP + phosphate + H(+)</text>
        <dbReference type="Rhea" id="RHEA:12132"/>
        <dbReference type="ChEBI" id="CHEBI:15377"/>
        <dbReference type="ChEBI" id="CHEBI:15378"/>
        <dbReference type="ChEBI" id="CHEBI:30616"/>
        <dbReference type="ChEBI" id="CHEBI:43474"/>
        <dbReference type="ChEBI" id="CHEBI:48775"/>
        <dbReference type="ChEBI" id="CHEBI:456216"/>
        <dbReference type="EC" id="7.2.2.21"/>
    </reaction>
</comment>
<evidence type="ECO:0000256" key="4">
    <source>
        <dbReference type="ARBA" id="ARBA00022692"/>
    </source>
</evidence>
<dbReference type="NCBIfam" id="TIGR01525">
    <property type="entry name" value="ATPase-IB_hvy"/>
    <property type="match status" value="1"/>
</dbReference>
<keyword evidence="9" id="KW-0067">ATP-binding</keyword>
<dbReference type="InterPro" id="IPR059000">
    <property type="entry name" value="ATPase_P-type_domA"/>
</dbReference>
<keyword evidence="4 9" id="KW-0812">Transmembrane</keyword>
<keyword evidence="12" id="KW-1185">Reference proteome</keyword>
<dbReference type="SFLD" id="SFLDF00027">
    <property type="entry name" value="p-type_atpase"/>
    <property type="match status" value="1"/>
</dbReference>
<evidence type="ECO:0000256" key="2">
    <source>
        <dbReference type="ARBA" id="ARBA00006024"/>
    </source>
</evidence>
<feature type="transmembrane region" description="Helical" evidence="9">
    <location>
        <begin position="229"/>
        <end position="249"/>
    </location>
</feature>
<keyword evidence="9" id="KW-1003">Cell membrane</keyword>
<dbReference type="InterPro" id="IPR051014">
    <property type="entry name" value="Cation_Transport_ATPase_IB"/>
</dbReference>
<dbReference type="EMBL" id="JAHLQF010000004">
    <property type="protein sequence ID" value="MBU5486001.1"/>
    <property type="molecule type" value="Genomic_DNA"/>
</dbReference>
<dbReference type="InterPro" id="IPR027256">
    <property type="entry name" value="P-typ_ATPase_IB"/>
</dbReference>
<keyword evidence="3" id="KW-0104">Cadmium</keyword>
<evidence type="ECO:0000256" key="3">
    <source>
        <dbReference type="ARBA" id="ARBA00022539"/>
    </source>
</evidence>
<feature type="transmembrane region" description="Helical" evidence="9">
    <location>
        <begin position="29"/>
        <end position="48"/>
    </location>
</feature>
<dbReference type="NCBIfam" id="TIGR01494">
    <property type="entry name" value="ATPase_P-type"/>
    <property type="match status" value="1"/>
</dbReference>
<feature type="transmembrane region" description="Helical" evidence="9">
    <location>
        <begin position="261"/>
        <end position="282"/>
    </location>
</feature>
<dbReference type="PANTHER" id="PTHR48085">
    <property type="entry name" value="CADMIUM/ZINC-TRANSPORTING ATPASE HMA2-RELATED"/>
    <property type="match status" value="1"/>
</dbReference>
<feature type="transmembrane region" description="Helical" evidence="9">
    <location>
        <begin position="565"/>
        <end position="584"/>
    </location>
</feature>
<comment type="subcellular location">
    <subcellularLocation>
        <location evidence="9">Cell membrane</location>
    </subcellularLocation>
    <subcellularLocation>
        <location evidence="1">Membrane</location>
        <topology evidence="1">Multi-pass membrane protein</topology>
    </subcellularLocation>
</comment>
<organism evidence="11 12">
    <name type="scientific">Clostridium mobile</name>
    <dbReference type="NCBI Taxonomy" id="2841512"/>
    <lineage>
        <taxon>Bacteria</taxon>
        <taxon>Bacillati</taxon>
        <taxon>Bacillota</taxon>
        <taxon>Clostridia</taxon>
        <taxon>Eubacteriales</taxon>
        <taxon>Clostridiaceae</taxon>
        <taxon>Clostridium</taxon>
    </lineage>
</organism>
<dbReference type="EC" id="7.2.2.21" evidence="7"/>
<evidence type="ECO:0000313" key="12">
    <source>
        <dbReference type="Proteomes" id="UP000726170"/>
    </source>
</evidence>
<evidence type="ECO:0000256" key="9">
    <source>
        <dbReference type="RuleBase" id="RU362081"/>
    </source>
</evidence>
<dbReference type="RefSeq" id="WP_216440594.1">
    <property type="nucleotide sequence ID" value="NZ_JAHLQF010000004.1"/>
</dbReference>
<accession>A0ABS6ELA2</accession>
<protein>
    <recommendedName>
        <fullName evidence="7">Cd(2+)-exporting ATPase</fullName>
        <ecNumber evidence="7">7.2.2.21</ecNumber>
    </recommendedName>
</protein>
<comment type="similarity">
    <text evidence="2 9">Belongs to the cation transport ATPase (P-type) (TC 3.A.3) family. Type IB subfamily.</text>
</comment>
<evidence type="ECO:0000313" key="11">
    <source>
        <dbReference type="EMBL" id="MBU5486001.1"/>
    </source>
</evidence>